<dbReference type="InterPro" id="IPR051457">
    <property type="entry name" value="2-oxoacid:Fd_oxidoreductase"/>
</dbReference>
<keyword evidence="13" id="KW-1185">Reference proteome</keyword>
<evidence type="ECO:0000259" key="11">
    <source>
        <dbReference type="Pfam" id="PF12367"/>
    </source>
</evidence>
<keyword evidence="9" id="KW-0786">Thiamine pyrophosphate</keyword>
<comment type="cofactor">
    <cofactor evidence="3">
        <name>[4Fe-4S] cluster</name>
        <dbReference type="ChEBI" id="CHEBI:49883"/>
    </cofactor>
</comment>
<dbReference type="PANTHER" id="PTHR48084">
    <property type="entry name" value="2-OXOGLUTARATE OXIDOREDUCTASE SUBUNIT KORB-RELATED"/>
    <property type="match status" value="1"/>
</dbReference>
<proteinExistence type="predicted"/>
<comment type="cofactor">
    <cofactor evidence="2">
        <name>thiamine diphosphate</name>
        <dbReference type="ChEBI" id="CHEBI:58937"/>
    </cofactor>
</comment>
<dbReference type="AlphaFoldDB" id="A0A939H455"/>
<dbReference type="InterPro" id="IPR011766">
    <property type="entry name" value="TPP_enzyme_TPP-bd"/>
</dbReference>
<dbReference type="GO" id="GO:0030976">
    <property type="term" value="F:thiamine pyrophosphate binding"/>
    <property type="evidence" value="ECO:0007669"/>
    <property type="project" value="InterPro"/>
</dbReference>
<comment type="caution">
    <text evidence="12">The sequence shown here is derived from an EMBL/GenBank/DDBJ whole genome shotgun (WGS) entry which is preliminary data.</text>
</comment>
<evidence type="ECO:0000256" key="2">
    <source>
        <dbReference type="ARBA" id="ARBA00001964"/>
    </source>
</evidence>
<dbReference type="InterPro" id="IPR029061">
    <property type="entry name" value="THDP-binding"/>
</dbReference>
<evidence type="ECO:0000256" key="4">
    <source>
        <dbReference type="ARBA" id="ARBA00022723"/>
    </source>
</evidence>
<gene>
    <name evidence="12" type="ORF">J3A84_02100</name>
</gene>
<dbReference type="GO" id="GO:0046872">
    <property type="term" value="F:metal ion binding"/>
    <property type="evidence" value="ECO:0007669"/>
    <property type="project" value="UniProtKB-KW"/>
</dbReference>
<dbReference type="GO" id="GO:0045333">
    <property type="term" value="P:cellular respiration"/>
    <property type="evidence" value="ECO:0007669"/>
    <property type="project" value="UniProtKB-ARBA"/>
</dbReference>
<evidence type="ECO:0000313" key="13">
    <source>
        <dbReference type="Proteomes" id="UP000664218"/>
    </source>
</evidence>
<dbReference type="CDD" id="cd03375">
    <property type="entry name" value="TPP_OGFOR"/>
    <property type="match status" value="1"/>
</dbReference>
<dbReference type="RefSeq" id="WP_207598500.1">
    <property type="nucleotide sequence ID" value="NZ_JAFNJU010000001.1"/>
</dbReference>
<dbReference type="Pfam" id="PF12367">
    <property type="entry name" value="PFO_beta_C"/>
    <property type="match status" value="1"/>
</dbReference>
<evidence type="ECO:0000256" key="5">
    <source>
        <dbReference type="ARBA" id="ARBA00022842"/>
    </source>
</evidence>
<dbReference type="PANTHER" id="PTHR48084:SF4">
    <property type="entry name" value="2-OXOGLUTARATE OXIDOREDUCTASE SUBUNIT KORB"/>
    <property type="match status" value="1"/>
</dbReference>
<evidence type="ECO:0000259" key="10">
    <source>
        <dbReference type="Pfam" id="PF02775"/>
    </source>
</evidence>
<evidence type="ECO:0000313" key="12">
    <source>
        <dbReference type="EMBL" id="MBO1263837.1"/>
    </source>
</evidence>
<dbReference type="InterPro" id="IPR032686">
    <property type="entry name" value="PFO_beta_C"/>
</dbReference>
<dbReference type="Proteomes" id="UP000664218">
    <property type="component" value="Unassembled WGS sequence"/>
</dbReference>
<feature type="domain" description="Thiamine pyrophosphate enzyme TPP-binding" evidence="10">
    <location>
        <begin position="50"/>
        <end position="193"/>
    </location>
</feature>
<keyword evidence="8" id="KW-0411">Iron-sulfur</keyword>
<organism evidence="12 13">
    <name type="scientific">Proteiniclasticum aestuarii</name>
    <dbReference type="NCBI Taxonomy" id="2817862"/>
    <lineage>
        <taxon>Bacteria</taxon>
        <taxon>Bacillati</taxon>
        <taxon>Bacillota</taxon>
        <taxon>Clostridia</taxon>
        <taxon>Eubacteriales</taxon>
        <taxon>Clostridiaceae</taxon>
        <taxon>Proteiniclasticum</taxon>
    </lineage>
</organism>
<keyword evidence="7" id="KW-0408">Iron</keyword>
<evidence type="ECO:0000256" key="9">
    <source>
        <dbReference type="ARBA" id="ARBA00023052"/>
    </source>
</evidence>
<dbReference type="GO" id="GO:0016625">
    <property type="term" value="F:oxidoreductase activity, acting on the aldehyde or oxo group of donors, iron-sulfur protein as acceptor"/>
    <property type="evidence" value="ECO:0007669"/>
    <property type="project" value="UniProtKB-ARBA"/>
</dbReference>
<keyword evidence="6" id="KW-0560">Oxidoreductase</keyword>
<evidence type="ECO:0000256" key="3">
    <source>
        <dbReference type="ARBA" id="ARBA00001966"/>
    </source>
</evidence>
<evidence type="ECO:0000256" key="7">
    <source>
        <dbReference type="ARBA" id="ARBA00023004"/>
    </source>
</evidence>
<dbReference type="EMBL" id="JAFNJU010000001">
    <property type="protein sequence ID" value="MBO1263837.1"/>
    <property type="molecule type" value="Genomic_DNA"/>
</dbReference>
<evidence type="ECO:0000256" key="6">
    <source>
        <dbReference type="ARBA" id="ARBA00023002"/>
    </source>
</evidence>
<keyword evidence="5" id="KW-0460">Magnesium</keyword>
<dbReference type="GO" id="GO:0051536">
    <property type="term" value="F:iron-sulfur cluster binding"/>
    <property type="evidence" value="ECO:0007669"/>
    <property type="project" value="UniProtKB-KW"/>
</dbReference>
<accession>A0A939H455</accession>
<sequence>MKKKEFVTFETAWCPGCGDFAILEALKETMEEMGKEPHKVLVVGGIGQAAKTPQYINANGFEGLHGRALPPAAAAKIANHELTVIIDTGDGDSYGEGGNHFIHNIKRNVNMTHFVHDNQIYGLTKGQSSPTSDLGHVTDFTPEGVNTIPINPMVAAIGLGCGFVARAFSGDKEHLKSIMKEAINYDGYALVDILQPCVSFNKLNTFAWYKKRVYNLDEDAGYNPTDKVAAFAKAMEWGDKIPTGVIFREDRQSYTEKVSFLKESTLVDLPVETEVIKGFLKEFM</sequence>
<name>A0A939H455_9CLOT</name>
<evidence type="ECO:0000256" key="8">
    <source>
        <dbReference type="ARBA" id="ARBA00023014"/>
    </source>
</evidence>
<protein>
    <submittedName>
        <fullName evidence="12">2-oxoacid:ferredoxin oxidoreductase subunit beta</fullName>
    </submittedName>
</protein>
<feature type="domain" description="Pyruvate ferredoxin oxidoreductase beta subunit C-terminal" evidence="11">
    <location>
        <begin position="197"/>
        <end position="262"/>
    </location>
</feature>
<reference evidence="12" key="1">
    <citation type="submission" date="2021-03" db="EMBL/GenBank/DDBJ databases">
        <title>Proteiniclasticum marinus sp. nov., isolated from tidal flat sediment.</title>
        <authorList>
            <person name="Namirimu T."/>
            <person name="Yang J.-A."/>
            <person name="Yang S.-H."/>
            <person name="Kim Y.-J."/>
            <person name="Kwon K.K."/>
        </authorList>
    </citation>
    <scope>NUCLEOTIDE SEQUENCE</scope>
    <source>
        <strain evidence="12">SCR006</strain>
    </source>
</reference>
<keyword evidence="4" id="KW-0479">Metal-binding</keyword>
<dbReference type="SUPFAM" id="SSF52518">
    <property type="entry name" value="Thiamin diphosphate-binding fold (THDP-binding)"/>
    <property type="match status" value="1"/>
</dbReference>
<dbReference type="Pfam" id="PF02775">
    <property type="entry name" value="TPP_enzyme_C"/>
    <property type="match status" value="1"/>
</dbReference>
<comment type="cofactor">
    <cofactor evidence="1">
        <name>Mg(2+)</name>
        <dbReference type="ChEBI" id="CHEBI:18420"/>
    </cofactor>
</comment>
<evidence type="ECO:0000256" key="1">
    <source>
        <dbReference type="ARBA" id="ARBA00001946"/>
    </source>
</evidence>
<dbReference type="InterPro" id="IPR011896">
    <property type="entry name" value="OFOB"/>
</dbReference>
<dbReference type="NCBIfam" id="TIGR02177">
    <property type="entry name" value="PorB_KorB"/>
    <property type="match status" value="1"/>
</dbReference>
<dbReference type="Gene3D" id="3.40.50.970">
    <property type="match status" value="1"/>
</dbReference>